<comment type="caution">
    <text evidence="2">The sequence shown here is derived from an EMBL/GenBank/DDBJ whole genome shotgun (WGS) entry which is preliminary data.</text>
</comment>
<keyword evidence="3" id="KW-1185">Reference proteome</keyword>
<gene>
    <name evidence="2" type="ORF">Fmac_005929</name>
</gene>
<keyword evidence="1" id="KW-0175">Coiled coil</keyword>
<dbReference type="EMBL" id="JBGMDY010000002">
    <property type="protein sequence ID" value="KAL2344644.1"/>
    <property type="molecule type" value="Genomic_DNA"/>
</dbReference>
<dbReference type="InterPro" id="IPR053284">
    <property type="entry name" value="RGS1-HXK1_interactor"/>
</dbReference>
<evidence type="ECO:0000313" key="3">
    <source>
        <dbReference type="Proteomes" id="UP001603857"/>
    </source>
</evidence>
<feature type="coiled-coil region" evidence="1">
    <location>
        <begin position="175"/>
        <end position="216"/>
    </location>
</feature>
<dbReference type="Proteomes" id="UP001603857">
    <property type="component" value="Unassembled WGS sequence"/>
</dbReference>
<dbReference type="PANTHER" id="PTHR34554">
    <property type="entry name" value="RGS1-HXK1-INTERACTING PROTEIN 1"/>
    <property type="match status" value="1"/>
</dbReference>
<evidence type="ECO:0000256" key="1">
    <source>
        <dbReference type="SAM" id="Coils"/>
    </source>
</evidence>
<dbReference type="PANTHER" id="PTHR34554:SF2">
    <property type="entry name" value="RGS1-HXK1-INTERACTING PROTEIN 1"/>
    <property type="match status" value="1"/>
</dbReference>
<accession>A0ABD1N981</accession>
<proteinExistence type="predicted"/>
<name>A0ABD1N981_9FABA</name>
<evidence type="ECO:0000313" key="2">
    <source>
        <dbReference type="EMBL" id="KAL2344644.1"/>
    </source>
</evidence>
<dbReference type="AlphaFoldDB" id="A0ABD1N981"/>
<organism evidence="2 3">
    <name type="scientific">Flemingia macrophylla</name>
    <dbReference type="NCBI Taxonomy" id="520843"/>
    <lineage>
        <taxon>Eukaryota</taxon>
        <taxon>Viridiplantae</taxon>
        <taxon>Streptophyta</taxon>
        <taxon>Embryophyta</taxon>
        <taxon>Tracheophyta</taxon>
        <taxon>Spermatophyta</taxon>
        <taxon>Magnoliopsida</taxon>
        <taxon>eudicotyledons</taxon>
        <taxon>Gunneridae</taxon>
        <taxon>Pentapetalae</taxon>
        <taxon>rosids</taxon>
        <taxon>fabids</taxon>
        <taxon>Fabales</taxon>
        <taxon>Fabaceae</taxon>
        <taxon>Papilionoideae</taxon>
        <taxon>50 kb inversion clade</taxon>
        <taxon>NPAAA clade</taxon>
        <taxon>indigoferoid/millettioid clade</taxon>
        <taxon>Phaseoleae</taxon>
        <taxon>Flemingia</taxon>
    </lineage>
</organism>
<sequence>MEKVDSSFSSDGEASSQPASSSLAAIAENLQRSAIESARTVQHSSSTHFSAFQSICSSLVSPGHLPAMLTLTFTSIATITTTTASIASTMFTAVAYTSIFQSLPVLMSTPPLLHGLLTAKEYPALGAGLSISAALLAMRVHSDKHHGVASTENKEGNLNLVAPRRYLFRHTLGRFQSEEARYARTEKNVKDLNLSVDLLKKESVKLLQRAALAEKEMKYGHTELVSAGTQFQRLAKSAYKVESRAADLLDKLRYIPSRESLALRAEARHLLCVASMASTLNRQRSALNKRIVKINELGVPV</sequence>
<protein>
    <submittedName>
        <fullName evidence="2">Uncharacterized protein</fullName>
    </submittedName>
</protein>
<reference evidence="2 3" key="1">
    <citation type="submission" date="2024-08" db="EMBL/GenBank/DDBJ databases">
        <title>Insights into the chromosomal genome structure of Flemingia macrophylla.</title>
        <authorList>
            <person name="Ding Y."/>
            <person name="Zhao Y."/>
            <person name="Bi W."/>
            <person name="Wu M."/>
            <person name="Zhao G."/>
            <person name="Gong Y."/>
            <person name="Li W."/>
            <person name="Zhang P."/>
        </authorList>
    </citation>
    <scope>NUCLEOTIDE SEQUENCE [LARGE SCALE GENOMIC DNA]</scope>
    <source>
        <strain evidence="2">DYQJB</strain>
        <tissue evidence="2">Leaf</tissue>
    </source>
</reference>